<feature type="non-terminal residue" evidence="7">
    <location>
        <position position="1"/>
    </location>
</feature>
<dbReference type="PANTHER" id="PTHR20852">
    <property type="entry name" value="GLUTAMINE SYNTHETASE"/>
    <property type="match status" value="1"/>
</dbReference>
<organism evidence="7 8">
    <name type="scientific">Phytophthora kernoviae</name>
    <dbReference type="NCBI Taxonomy" id="325452"/>
    <lineage>
        <taxon>Eukaryota</taxon>
        <taxon>Sar</taxon>
        <taxon>Stramenopiles</taxon>
        <taxon>Oomycota</taxon>
        <taxon>Peronosporomycetes</taxon>
        <taxon>Peronosporales</taxon>
        <taxon>Peronosporaceae</taxon>
        <taxon>Phytophthora</taxon>
    </lineage>
</organism>
<evidence type="ECO:0000256" key="5">
    <source>
        <dbReference type="PROSITE-ProRule" id="PRU01331"/>
    </source>
</evidence>
<evidence type="ECO:0000313" key="7">
    <source>
        <dbReference type="EMBL" id="RLN46004.1"/>
    </source>
</evidence>
<dbReference type="EMBL" id="MBAD02002615">
    <property type="protein sequence ID" value="RLN46004.1"/>
    <property type="molecule type" value="Genomic_DNA"/>
</dbReference>
<comment type="caution">
    <text evidence="7">The sequence shown here is derived from an EMBL/GenBank/DDBJ whole genome shotgun (WGS) entry which is preliminary data.</text>
</comment>
<proteinExistence type="inferred from homology"/>
<keyword evidence="3" id="KW-0547">Nucleotide-binding</keyword>
<dbReference type="PANTHER" id="PTHR20852:SF57">
    <property type="entry name" value="GLUTAMINE SYNTHETASE 2 CYTOPLASMIC"/>
    <property type="match status" value="1"/>
</dbReference>
<keyword evidence="4" id="KW-0067">ATP-binding</keyword>
<name>A0A421FJP6_9STRA</name>
<accession>A0A421FJP6</accession>
<feature type="domain" description="GS catalytic" evidence="6">
    <location>
        <begin position="1"/>
        <end position="62"/>
    </location>
</feature>
<evidence type="ECO:0000256" key="3">
    <source>
        <dbReference type="ARBA" id="ARBA00022741"/>
    </source>
</evidence>
<protein>
    <recommendedName>
        <fullName evidence="1">glutamine synthetase</fullName>
        <ecNumber evidence="1">6.3.1.2</ecNumber>
    </recommendedName>
</protein>
<evidence type="ECO:0000313" key="8">
    <source>
        <dbReference type="Proteomes" id="UP000284657"/>
    </source>
</evidence>
<dbReference type="InterPro" id="IPR050292">
    <property type="entry name" value="Glutamine_Synthetase"/>
</dbReference>
<dbReference type="PROSITE" id="PS51987">
    <property type="entry name" value="GS_CATALYTIC"/>
    <property type="match status" value="1"/>
</dbReference>
<gene>
    <name evidence="7" type="ORF">BBJ29_003831</name>
</gene>
<keyword evidence="2" id="KW-0436">Ligase</keyword>
<comment type="similarity">
    <text evidence="5">Belongs to the glutamine synthetase family.</text>
</comment>
<sequence length="62" mass="6889">RHETASMDTFSYGVANRGASIRIPRVAEAEGKGYFEDRRPASNMDPYVVTGRIIKTTILDEA</sequence>
<dbReference type="GO" id="GO:0005737">
    <property type="term" value="C:cytoplasm"/>
    <property type="evidence" value="ECO:0007669"/>
    <property type="project" value="TreeGrafter"/>
</dbReference>
<dbReference type="InterPro" id="IPR008146">
    <property type="entry name" value="Gln_synth_cat_dom"/>
</dbReference>
<evidence type="ECO:0000256" key="2">
    <source>
        <dbReference type="ARBA" id="ARBA00022598"/>
    </source>
</evidence>
<dbReference type="GO" id="GO:0006542">
    <property type="term" value="P:glutamine biosynthetic process"/>
    <property type="evidence" value="ECO:0007669"/>
    <property type="project" value="TreeGrafter"/>
</dbReference>
<dbReference type="Gene3D" id="3.30.590.10">
    <property type="entry name" value="Glutamine synthetase/guanido kinase, catalytic domain"/>
    <property type="match status" value="1"/>
</dbReference>
<dbReference type="Proteomes" id="UP000284657">
    <property type="component" value="Unassembled WGS sequence"/>
</dbReference>
<dbReference type="GO" id="GO:0004356">
    <property type="term" value="F:glutamine synthetase activity"/>
    <property type="evidence" value="ECO:0007669"/>
    <property type="project" value="UniProtKB-EC"/>
</dbReference>
<dbReference type="EC" id="6.3.1.2" evidence="1"/>
<evidence type="ECO:0000256" key="4">
    <source>
        <dbReference type="ARBA" id="ARBA00022840"/>
    </source>
</evidence>
<evidence type="ECO:0000256" key="1">
    <source>
        <dbReference type="ARBA" id="ARBA00012937"/>
    </source>
</evidence>
<evidence type="ECO:0000259" key="6">
    <source>
        <dbReference type="PROSITE" id="PS51987"/>
    </source>
</evidence>
<dbReference type="AlphaFoldDB" id="A0A421FJP6"/>
<dbReference type="GO" id="GO:0005524">
    <property type="term" value="F:ATP binding"/>
    <property type="evidence" value="ECO:0007669"/>
    <property type="project" value="UniProtKB-KW"/>
</dbReference>
<reference evidence="7 8" key="1">
    <citation type="submission" date="2018-07" db="EMBL/GenBank/DDBJ databases">
        <title>Genome sequencing of oomycete isolates from Chile give support for New Zealand origin for Phytophthora kernoviae and make available the first Nothophytophthora sp. genome.</title>
        <authorList>
            <person name="Studholme D.J."/>
            <person name="Sanfuentes E."/>
            <person name="Panda P."/>
            <person name="Hill R."/>
            <person name="Sambles C."/>
            <person name="Grant M."/>
            <person name="Williams N.M."/>
            <person name="Mcdougal R.L."/>
        </authorList>
    </citation>
    <scope>NUCLEOTIDE SEQUENCE [LARGE SCALE GENOMIC DNA]</scope>
    <source>
        <strain evidence="7">Chile7</strain>
    </source>
</reference>
<dbReference type="SUPFAM" id="SSF55931">
    <property type="entry name" value="Glutamine synthetase/guanido kinase"/>
    <property type="match status" value="1"/>
</dbReference>
<dbReference type="InterPro" id="IPR014746">
    <property type="entry name" value="Gln_synth/guanido_kin_cat_dom"/>
</dbReference>